<sequence length="1032" mass="111788">MSTSDTPGVSRRDVFRRGGQVAAGAGAIWLTAGTATAAPHHETGTKLVELRESTSPRVHVSPDGRTIAFDALNSLWLVPVGGGRARRLTDDVQDSTQPNWAPDGRSLVFQSFREGTYDLWTINADGTGLRRLTDGPGYDQEPAFSPDGRLVAFASDRGSASHVWLLEIATGVLRVLTEGDKKHAQPSWSPDGRKVVYVVNDTTVESTDIATGARAEVRKSDADTVFGPSYAPDGKLGYVEARGSKTAVVVDGAVVADGEDVAPFGPNWLSAKEIVYATNGGIRRRVLGGAASDIPFVVAAPVLRQRNYQRKPRDFAPSAPQQVKGIAGPVLSPDGRTIAFRALNSLWLLPVEGGKARRITDDAYFDTDPDWFPDGRSLVFVSDRAGTANLWSHDLATGASRQITSLPNAQLTPCVSPDGRKIAYQDEAGATWVWEAGAVTKVLPAMYQPGRPTWSPDSGTIALAAVRPYSRRSTSGHNQVLTAHLASGTVTYQPIAPERSIATRGDDGPVWTDGWLVVVAESLLWKVPVDAAGRITGKPVRLSDEVTDSVSVSGDRVLYLSNGRLRLVGLNGGPARTIPLDLTWKAKRSAERVVVRAGALWDGKSAELRKNVDIVLEGDRIAAVLPQGRAKGRVVDASALTVMPGMIDVHNHWHLRGRQWGDRQGRAWLAYGVTTSRSPGDPAYQMVETREALAAGTRVGPRFFGTGEALDGTRAYYNFMRTTMNREQLERELDRAQGLEYDLLKSYMRMPVALERRIVERAHQQGVPVTSHYLYPAAITGLDGMEHTGGGNRLGYSRTLSYGAGRTSQDSVDLFVASGMWMSSTTLFASELFLEDRSLIEDERTKVLFPDWEYRRLLQKAEDAAAPWAELYRAWTAGDVDALLRVHRGGGLVACGTDAALDDIGVSYHQNLRVMVKHGFTPFEALTTATRDAARVLGLADRLGTVAPGLLADLVFVDGDPLRDIGKAAAVRQVMVGGMMHTVPDLLAPFRVARPAALSTTEVRPDAPSAVQNPAHYWHHSESAVHGCCRQR</sequence>
<accession>A0A1H9MC76</accession>
<organism evidence="3 4">
    <name type="scientific">Lentzea flaviverrucosa</name>
    <dbReference type="NCBI Taxonomy" id="200379"/>
    <lineage>
        <taxon>Bacteria</taxon>
        <taxon>Bacillati</taxon>
        <taxon>Actinomycetota</taxon>
        <taxon>Actinomycetes</taxon>
        <taxon>Pseudonocardiales</taxon>
        <taxon>Pseudonocardiaceae</taxon>
        <taxon>Lentzea</taxon>
    </lineage>
</organism>
<dbReference type="PANTHER" id="PTHR36842">
    <property type="entry name" value="PROTEIN TOLB HOMOLOG"/>
    <property type="match status" value="1"/>
</dbReference>
<dbReference type="InterPro" id="IPR032466">
    <property type="entry name" value="Metal_Hydrolase"/>
</dbReference>
<dbReference type="AlphaFoldDB" id="A0A1H9MC76"/>
<dbReference type="GO" id="GO:0016810">
    <property type="term" value="F:hydrolase activity, acting on carbon-nitrogen (but not peptide) bonds"/>
    <property type="evidence" value="ECO:0007669"/>
    <property type="project" value="InterPro"/>
</dbReference>
<dbReference type="Pfam" id="PF01979">
    <property type="entry name" value="Amidohydro_1"/>
    <property type="match status" value="1"/>
</dbReference>
<dbReference type="Gene3D" id="3.40.50.10910">
    <property type="entry name" value="Amidohydrolase"/>
    <property type="match status" value="1"/>
</dbReference>
<dbReference type="Gene3D" id="2.30.40.10">
    <property type="entry name" value="Urease, subunit C, domain 1"/>
    <property type="match status" value="1"/>
</dbReference>
<dbReference type="Gene3D" id="1.20.58.520">
    <property type="entry name" value="Amidohydrolase"/>
    <property type="match status" value="1"/>
</dbReference>
<dbReference type="EMBL" id="FOFT01000004">
    <property type="protein sequence ID" value="SER21191.1"/>
    <property type="molecule type" value="Genomic_DNA"/>
</dbReference>
<dbReference type="InterPro" id="IPR006311">
    <property type="entry name" value="TAT_signal"/>
</dbReference>
<dbReference type="Pfam" id="PF07676">
    <property type="entry name" value="PD40"/>
    <property type="match status" value="5"/>
</dbReference>
<dbReference type="SUPFAM" id="SSF51556">
    <property type="entry name" value="Metallo-dependent hydrolases"/>
    <property type="match status" value="1"/>
</dbReference>
<gene>
    <name evidence="3" type="ORF">SAMN05216195_104312</name>
</gene>
<feature type="domain" description="Amidohydrolase-related" evidence="2">
    <location>
        <begin position="641"/>
        <end position="978"/>
    </location>
</feature>
<dbReference type="InterPro" id="IPR011059">
    <property type="entry name" value="Metal-dep_hydrolase_composite"/>
</dbReference>
<dbReference type="InterPro" id="IPR011659">
    <property type="entry name" value="WD40"/>
</dbReference>
<evidence type="ECO:0000313" key="3">
    <source>
        <dbReference type="EMBL" id="SER21191.1"/>
    </source>
</evidence>
<reference evidence="4" key="1">
    <citation type="submission" date="2016-10" db="EMBL/GenBank/DDBJ databases">
        <authorList>
            <person name="Varghese N."/>
            <person name="Submissions S."/>
        </authorList>
    </citation>
    <scope>NUCLEOTIDE SEQUENCE [LARGE SCALE GENOMIC DNA]</scope>
    <source>
        <strain evidence="4">CGMCC 4.578</strain>
    </source>
</reference>
<dbReference type="SUPFAM" id="SSF69304">
    <property type="entry name" value="Tricorn protease N-terminal domain"/>
    <property type="match status" value="2"/>
</dbReference>
<dbReference type="OrthoDB" id="9808778at2"/>
<name>A0A1H9MC76_9PSEU</name>
<dbReference type="InterPro" id="IPR006680">
    <property type="entry name" value="Amidohydro-rel"/>
</dbReference>
<protein>
    <submittedName>
        <fullName evidence="3">Component of the Tol biopolymer transport system</fullName>
    </submittedName>
</protein>
<proteinExistence type="inferred from homology"/>
<dbReference type="Proteomes" id="UP000199028">
    <property type="component" value="Unassembled WGS sequence"/>
</dbReference>
<dbReference type="PANTHER" id="PTHR36842:SF1">
    <property type="entry name" value="PROTEIN TOLB"/>
    <property type="match status" value="1"/>
</dbReference>
<evidence type="ECO:0000256" key="1">
    <source>
        <dbReference type="ARBA" id="ARBA00009820"/>
    </source>
</evidence>
<keyword evidence="4" id="KW-1185">Reference proteome</keyword>
<comment type="similarity">
    <text evidence="1">Belongs to the TolB family.</text>
</comment>
<dbReference type="Gene3D" id="3.30.110.90">
    <property type="entry name" value="Amidohydrolase"/>
    <property type="match status" value="1"/>
</dbReference>
<dbReference type="InterPro" id="IPR011042">
    <property type="entry name" value="6-blade_b-propeller_TolB-like"/>
</dbReference>
<dbReference type="Gene3D" id="2.120.10.30">
    <property type="entry name" value="TolB, C-terminal domain"/>
    <property type="match status" value="2"/>
</dbReference>
<evidence type="ECO:0000259" key="2">
    <source>
        <dbReference type="Pfam" id="PF01979"/>
    </source>
</evidence>
<dbReference type="SUPFAM" id="SSF51338">
    <property type="entry name" value="Composite domain of metallo-dependent hydrolases"/>
    <property type="match status" value="1"/>
</dbReference>
<evidence type="ECO:0000313" key="4">
    <source>
        <dbReference type="Proteomes" id="UP000199028"/>
    </source>
</evidence>
<dbReference type="RefSeq" id="WP_090065534.1">
    <property type="nucleotide sequence ID" value="NZ_FOFT01000004.1"/>
</dbReference>
<dbReference type="PROSITE" id="PS51318">
    <property type="entry name" value="TAT"/>
    <property type="match status" value="1"/>
</dbReference>